<dbReference type="SUPFAM" id="SSF56436">
    <property type="entry name" value="C-type lectin-like"/>
    <property type="match status" value="1"/>
</dbReference>
<evidence type="ECO:0000313" key="4">
    <source>
        <dbReference type="Proteomes" id="UP000323917"/>
    </source>
</evidence>
<dbReference type="Pfam" id="PF03781">
    <property type="entry name" value="FGE-sulfatase"/>
    <property type="match status" value="1"/>
</dbReference>
<evidence type="ECO:0000313" key="3">
    <source>
        <dbReference type="EMBL" id="QEG34706.1"/>
    </source>
</evidence>
<dbReference type="InterPro" id="IPR013424">
    <property type="entry name" value="Ice-binding_C"/>
</dbReference>
<evidence type="ECO:0000259" key="2">
    <source>
        <dbReference type="Pfam" id="PF07589"/>
    </source>
</evidence>
<feature type="domain" description="Ice-binding protein C-terminal" evidence="2">
    <location>
        <begin position="401"/>
        <end position="421"/>
    </location>
</feature>
<dbReference type="InterPro" id="IPR016187">
    <property type="entry name" value="CTDL_fold"/>
</dbReference>
<dbReference type="AlphaFoldDB" id="A0A5B9QCN4"/>
<feature type="domain" description="Sulfatase-modifying factor enzyme-like" evidence="1">
    <location>
        <begin position="67"/>
        <end position="338"/>
    </location>
</feature>
<keyword evidence="4" id="KW-1185">Reference proteome</keyword>
<dbReference type="GO" id="GO:0120147">
    <property type="term" value="F:formylglycine-generating oxidase activity"/>
    <property type="evidence" value="ECO:0007669"/>
    <property type="project" value="TreeGrafter"/>
</dbReference>
<dbReference type="InterPro" id="IPR042095">
    <property type="entry name" value="SUMF_sf"/>
</dbReference>
<dbReference type="InterPro" id="IPR051043">
    <property type="entry name" value="Sulfatase_Mod_Factor_Kinase"/>
</dbReference>
<gene>
    <name evidence="3" type="ORF">Pr1d_19880</name>
</gene>
<sequence>MISLKTEWNILTLLVTFALPVSPVLAVSIETVLVGNPHNAPDHDYFAPGNVLQQGPNDGGRGSVAYNYEIGKYLVTNAQYAEFLNAVASEDAHLLYNTAMNSAIYGGITRSGTSGNYSYTLKPNMAHKPITQVNFWDAARFTNWLHNGQPTGAQDDTTTEDGVYTLGGVTVPDNLSVFRNVGAKWFLPNEDEWYKAAFHQPASQGGDSDDYWMFPTASNVQPITATADSVGNISNPGSNVASYQGTANWNGSTNGNLTTVGSAGPLSESYYGTADMAGNAWDWLETIVYTSVNVRDEDGRRVWGAGHDNNPTNFRADHNVHHFVATEDRRNLGFRVARYAQEALFAGDFDLDDDVDENDLTDPTLGWSARYGIDLDGSDFLNWQRQFGSSDVPQTSSATVVPEPSSSLLLIGLVTVAGRFLYRDIGGLG</sequence>
<dbReference type="EMBL" id="CP042913">
    <property type="protein sequence ID" value="QEG34706.1"/>
    <property type="molecule type" value="Genomic_DNA"/>
</dbReference>
<proteinExistence type="predicted"/>
<protein>
    <submittedName>
        <fullName evidence="3">Formylglycine-generating sulfatase enzyme</fullName>
    </submittedName>
</protein>
<evidence type="ECO:0000259" key="1">
    <source>
        <dbReference type="Pfam" id="PF03781"/>
    </source>
</evidence>
<reference evidence="3 4" key="1">
    <citation type="submission" date="2019-08" db="EMBL/GenBank/DDBJ databases">
        <title>Deep-cultivation of Planctomycetes and their phenomic and genomic characterization uncovers novel biology.</title>
        <authorList>
            <person name="Wiegand S."/>
            <person name="Jogler M."/>
            <person name="Boedeker C."/>
            <person name="Pinto D."/>
            <person name="Vollmers J."/>
            <person name="Rivas-Marin E."/>
            <person name="Kohn T."/>
            <person name="Peeters S.H."/>
            <person name="Heuer A."/>
            <person name="Rast P."/>
            <person name="Oberbeckmann S."/>
            <person name="Bunk B."/>
            <person name="Jeske O."/>
            <person name="Meyerdierks A."/>
            <person name="Storesund J.E."/>
            <person name="Kallscheuer N."/>
            <person name="Luecker S."/>
            <person name="Lage O.M."/>
            <person name="Pohl T."/>
            <person name="Merkel B.J."/>
            <person name="Hornburger P."/>
            <person name="Mueller R.-W."/>
            <person name="Bruemmer F."/>
            <person name="Labrenz M."/>
            <person name="Spormann A.M."/>
            <person name="Op den Camp H."/>
            <person name="Overmann J."/>
            <person name="Amann R."/>
            <person name="Jetten M.S.M."/>
            <person name="Mascher T."/>
            <person name="Medema M.H."/>
            <person name="Devos D.P."/>
            <person name="Kaster A.-K."/>
            <person name="Ovreas L."/>
            <person name="Rohde M."/>
            <person name="Galperin M.Y."/>
            <person name="Jogler C."/>
        </authorList>
    </citation>
    <scope>NUCLEOTIDE SEQUENCE [LARGE SCALE GENOMIC DNA]</scope>
    <source>
        <strain evidence="3 4">Pr1d</strain>
    </source>
</reference>
<dbReference type="InterPro" id="IPR005532">
    <property type="entry name" value="SUMF_dom"/>
</dbReference>
<name>A0A5B9QCN4_9BACT</name>
<dbReference type="Proteomes" id="UP000323917">
    <property type="component" value="Chromosome"/>
</dbReference>
<dbReference type="RefSeq" id="WP_168205147.1">
    <property type="nucleotide sequence ID" value="NZ_CP042913.1"/>
</dbReference>
<dbReference type="PANTHER" id="PTHR23150:SF19">
    <property type="entry name" value="FORMYLGLYCINE-GENERATING ENZYME"/>
    <property type="match status" value="1"/>
</dbReference>
<dbReference type="Gene3D" id="3.90.1580.10">
    <property type="entry name" value="paralog of FGE (formylglycine-generating enzyme)"/>
    <property type="match status" value="1"/>
</dbReference>
<accession>A0A5B9QCN4</accession>
<dbReference type="PANTHER" id="PTHR23150">
    <property type="entry name" value="SULFATASE MODIFYING FACTOR 1, 2"/>
    <property type="match status" value="1"/>
</dbReference>
<dbReference type="KEGG" id="bgok:Pr1d_19880"/>
<dbReference type="Pfam" id="PF07589">
    <property type="entry name" value="PEP-CTERM"/>
    <property type="match status" value="1"/>
</dbReference>
<organism evidence="3 4">
    <name type="scientific">Bythopirellula goksoeyrii</name>
    <dbReference type="NCBI Taxonomy" id="1400387"/>
    <lineage>
        <taxon>Bacteria</taxon>
        <taxon>Pseudomonadati</taxon>
        <taxon>Planctomycetota</taxon>
        <taxon>Planctomycetia</taxon>
        <taxon>Pirellulales</taxon>
        <taxon>Lacipirellulaceae</taxon>
        <taxon>Bythopirellula</taxon>
    </lineage>
</organism>